<comment type="caution">
    <text evidence="2">The sequence shown here is derived from an EMBL/GenBank/DDBJ whole genome shotgun (WGS) entry which is preliminary data.</text>
</comment>
<protein>
    <submittedName>
        <fullName evidence="2">Uncharacterized protein</fullName>
    </submittedName>
</protein>
<feature type="compositionally biased region" description="Basic and acidic residues" evidence="1">
    <location>
        <begin position="353"/>
        <end position="382"/>
    </location>
</feature>
<keyword evidence="3" id="KW-1185">Reference proteome</keyword>
<evidence type="ECO:0000256" key="1">
    <source>
        <dbReference type="SAM" id="MobiDB-lite"/>
    </source>
</evidence>
<proteinExistence type="predicted"/>
<feature type="compositionally biased region" description="Basic and acidic residues" evidence="1">
    <location>
        <begin position="405"/>
        <end position="450"/>
    </location>
</feature>
<evidence type="ECO:0000313" key="2">
    <source>
        <dbReference type="EMBL" id="CAI5449584.1"/>
    </source>
</evidence>
<dbReference type="AlphaFoldDB" id="A0A9P1IRA6"/>
<gene>
    <name evidence="2" type="ORF">CAMP_LOCUS12221</name>
</gene>
<sequence length="575" mass="68898">MNWERAIIIGDTRETFFVSSSRDEMIMRKNESNRFLSMGDCLEVISNSSKCWNMISGNPVERRIIDKFEKVDQFVQWRLHKQNRGIIIMATIIDCEIVNHPSSNQPVRCFRTSFLEKVYDCENSRTSVFSQSELIGMNVLTCHVSNREKFGFWTTVNVNNDPHDKFSTKDRHYRTGIALNFRMENTKNGKHDLMFWIPHVRERALYTEELRGNIPKQRFFGNWVSFSLNRNYQVDEQSDVKIIEDILPTRIHQNRCEVRVSVRFEIERWDKRGYPELKCSQCGGLVADITRTLEKYGMLKSFSGEAWVQYFQHEPSRGIWFILSEKQDEWIDDDRIDRTIENPIENSSRKRSRSPERSNYRDLRNSGREDDYGRREISENPKESMNIGNSSRRRSRSPEASNYRDNFDRRRERSRPREDFDIVDQRNREYERRSRETSRPPKIVNMKEDREKLQEHLRELIDHLQEKEMIQVVFHQHLETRYEYLTANNMPIPEKLREDLGNAILEEIRLKKNIQDQDDRKSGSSRVEVDEEDLQKYKELVVMFREMLSSQEVCEEMRRFDEIAMDNINQLLFDL</sequence>
<organism evidence="2 3">
    <name type="scientific">Caenorhabditis angaria</name>
    <dbReference type="NCBI Taxonomy" id="860376"/>
    <lineage>
        <taxon>Eukaryota</taxon>
        <taxon>Metazoa</taxon>
        <taxon>Ecdysozoa</taxon>
        <taxon>Nematoda</taxon>
        <taxon>Chromadorea</taxon>
        <taxon>Rhabditida</taxon>
        <taxon>Rhabditina</taxon>
        <taxon>Rhabditomorpha</taxon>
        <taxon>Rhabditoidea</taxon>
        <taxon>Rhabditidae</taxon>
        <taxon>Peloderinae</taxon>
        <taxon>Caenorhabditis</taxon>
    </lineage>
</organism>
<reference evidence="2" key="1">
    <citation type="submission" date="2022-11" db="EMBL/GenBank/DDBJ databases">
        <authorList>
            <person name="Kikuchi T."/>
        </authorList>
    </citation>
    <scope>NUCLEOTIDE SEQUENCE</scope>
    <source>
        <strain evidence="2">PS1010</strain>
    </source>
</reference>
<dbReference type="Proteomes" id="UP001152747">
    <property type="component" value="Unassembled WGS sequence"/>
</dbReference>
<feature type="region of interest" description="Disordered" evidence="1">
    <location>
        <begin position="342"/>
        <end position="450"/>
    </location>
</feature>
<name>A0A9P1IRA6_9PELO</name>
<accession>A0A9P1IRA6</accession>
<dbReference type="EMBL" id="CANHGI010000004">
    <property type="protein sequence ID" value="CAI5449584.1"/>
    <property type="molecule type" value="Genomic_DNA"/>
</dbReference>
<evidence type="ECO:0000313" key="3">
    <source>
        <dbReference type="Proteomes" id="UP001152747"/>
    </source>
</evidence>